<organism evidence="1 2">
    <name type="scientific">Ameiurus melas</name>
    <name type="common">Black bullhead</name>
    <name type="synonym">Silurus melas</name>
    <dbReference type="NCBI Taxonomy" id="219545"/>
    <lineage>
        <taxon>Eukaryota</taxon>
        <taxon>Metazoa</taxon>
        <taxon>Chordata</taxon>
        <taxon>Craniata</taxon>
        <taxon>Vertebrata</taxon>
        <taxon>Euteleostomi</taxon>
        <taxon>Actinopterygii</taxon>
        <taxon>Neopterygii</taxon>
        <taxon>Teleostei</taxon>
        <taxon>Ostariophysi</taxon>
        <taxon>Siluriformes</taxon>
        <taxon>Ictaluridae</taxon>
        <taxon>Ameiurus</taxon>
    </lineage>
</organism>
<keyword evidence="2" id="KW-1185">Reference proteome</keyword>
<feature type="non-terminal residue" evidence="1">
    <location>
        <position position="1"/>
    </location>
</feature>
<accession>A0A7J6AP76</accession>
<name>A0A7J6AP76_AMEME</name>
<protein>
    <submittedName>
        <fullName evidence="1">Uncharacterized protein</fullName>
    </submittedName>
</protein>
<dbReference type="EMBL" id="JAAGNN010000011">
    <property type="protein sequence ID" value="KAF4083308.1"/>
    <property type="molecule type" value="Genomic_DNA"/>
</dbReference>
<comment type="caution">
    <text evidence="1">The sequence shown here is derived from an EMBL/GenBank/DDBJ whole genome shotgun (WGS) entry which is preliminary data.</text>
</comment>
<evidence type="ECO:0000313" key="2">
    <source>
        <dbReference type="Proteomes" id="UP000593565"/>
    </source>
</evidence>
<dbReference type="AlphaFoldDB" id="A0A7J6AP76"/>
<dbReference type="Proteomes" id="UP000593565">
    <property type="component" value="Unassembled WGS sequence"/>
</dbReference>
<gene>
    <name evidence="1" type="ORF">AMELA_G00138390</name>
</gene>
<proteinExistence type="predicted"/>
<reference evidence="1 2" key="1">
    <citation type="submission" date="2020-02" db="EMBL/GenBank/DDBJ databases">
        <title>A chromosome-scale genome assembly of the black bullhead catfish (Ameiurus melas).</title>
        <authorList>
            <person name="Wen M."/>
            <person name="Zham M."/>
            <person name="Cabau C."/>
            <person name="Klopp C."/>
            <person name="Donnadieu C."/>
            <person name="Roques C."/>
            <person name="Bouchez O."/>
            <person name="Lampietro C."/>
            <person name="Jouanno E."/>
            <person name="Herpin A."/>
            <person name="Louis A."/>
            <person name="Berthelot C."/>
            <person name="Parey E."/>
            <person name="Roest-Crollius H."/>
            <person name="Braasch I."/>
            <person name="Postlethwait J."/>
            <person name="Robinson-Rechavi M."/>
            <person name="Echchiki A."/>
            <person name="Begum T."/>
            <person name="Montfort J."/>
            <person name="Schartl M."/>
            <person name="Bobe J."/>
            <person name="Guiguen Y."/>
        </authorList>
    </citation>
    <scope>NUCLEOTIDE SEQUENCE [LARGE SCALE GENOMIC DNA]</scope>
    <source>
        <strain evidence="1">M_S1</strain>
        <tissue evidence="1">Blood</tissue>
    </source>
</reference>
<sequence length="97" mass="11141">MSQTWNPEQYISVQLWEGFSARRKWLMVSAKNHTGPESDGGKKNSRGLERILCPSPMTHGPMHNARGKLQNITICQFLSGSYQQYVCNLKVRHCVQY</sequence>
<evidence type="ECO:0000313" key="1">
    <source>
        <dbReference type="EMBL" id="KAF4083308.1"/>
    </source>
</evidence>